<dbReference type="GO" id="GO:0005886">
    <property type="term" value="C:plasma membrane"/>
    <property type="evidence" value="ECO:0007669"/>
    <property type="project" value="UniProtKB-SubCell"/>
</dbReference>
<keyword evidence="3" id="KW-0813">Transport</keyword>
<evidence type="ECO:0000256" key="11">
    <source>
        <dbReference type="ARBA" id="ARBA00023136"/>
    </source>
</evidence>
<dbReference type="GO" id="GO:0022904">
    <property type="term" value="P:respiratory electron transport chain"/>
    <property type="evidence" value="ECO:0007669"/>
    <property type="project" value="InterPro"/>
</dbReference>
<keyword evidence="9 12" id="KW-1133">Transmembrane helix</keyword>
<protein>
    <submittedName>
        <fullName evidence="14">Cytochrome b/b6 domain-containing protein</fullName>
    </submittedName>
</protein>
<dbReference type="InterPro" id="IPR000516">
    <property type="entry name" value="Ni-dep_Hydgase_cyt-B"/>
</dbReference>
<evidence type="ECO:0000256" key="12">
    <source>
        <dbReference type="SAM" id="Phobius"/>
    </source>
</evidence>
<dbReference type="InterPro" id="IPR016174">
    <property type="entry name" value="Di-haem_cyt_TM"/>
</dbReference>
<feature type="transmembrane region" description="Helical" evidence="12">
    <location>
        <begin position="170"/>
        <end position="194"/>
    </location>
</feature>
<keyword evidence="7" id="KW-0479">Metal-binding</keyword>
<dbReference type="GO" id="GO:0005506">
    <property type="term" value="F:iron ion binding"/>
    <property type="evidence" value="ECO:0007669"/>
    <property type="project" value="InterPro"/>
</dbReference>
<dbReference type="EMBL" id="JABXRI010000001">
    <property type="protein sequence ID" value="MBA8064013.1"/>
    <property type="molecule type" value="Genomic_DNA"/>
</dbReference>
<dbReference type="AlphaFoldDB" id="A0A7W3D6P4"/>
<feature type="transmembrane region" description="Helical" evidence="12">
    <location>
        <begin position="130"/>
        <end position="150"/>
    </location>
</feature>
<evidence type="ECO:0000313" key="14">
    <source>
        <dbReference type="EMBL" id="MBA8064013.1"/>
    </source>
</evidence>
<dbReference type="GO" id="GO:0020037">
    <property type="term" value="F:heme binding"/>
    <property type="evidence" value="ECO:0007669"/>
    <property type="project" value="TreeGrafter"/>
</dbReference>
<feature type="transmembrane region" description="Helical" evidence="12">
    <location>
        <begin position="21"/>
        <end position="41"/>
    </location>
</feature>
<comment type="caution">
    <text evidence="14">The sequence shown here is derived from an EMBL/GenBank/DDBJ whole genome shotgun (WGS) entry which is preliminary data.</text>
</comment>
<evidence type="ECO:0000256" key="9">
    <source>
        <dbReference type="ARBA" id="ARBA00022989"/>
    </source>
</evidence>
<evidence type="ECO:0000256" key="8">
    <source>
        <dbReference type="ARBA" id="ARBA00022982"/>
    </source>
</evidence>
<evidence type="ECO:0000256" key="10">
    <source>
        <dbReference type="ARBA" id="ARBA00023004"/>
    </source>
</evidence>
<dbReference type="GO" id="GO:0009055">
    <property type="term" value="F:electron transfer activity"/>
    <property type="evidence" value="ECO:0007669"/>
    <property type="project" value="InterPro"/>
</dbReference>
<dbReference type="SUPFAM" id="SSF81342">
    <property type="entry name" value="Transmembrane di-heme cytochromes"/>
    <property type="match status" value="1"/>
</dbReference>
<accession>A0A7W3D6P4</accession>
<proteinExistence type="inferred from homology"/>
<feature type="transmembrane region" description="Helical" evidence="12">
    <location>
        <begin position="61"/>
        <end position="85"/>
    </location>
</feature>
<keyword evidence="11 12" id="KW-0472">Membrane</keyword>
<comment type="subcellular location">
    <subcellularLocation>
        <location evidence="1">Cell membrane</location>
        <topology evidence="1">Multi-pass membrane protein</topology>
    </subcellularLocation>
</comment>
<name>A0A7W3D6P4_CITFR</name>
<evidence type="ECO:0000256" key="7">
    <source>
        <dbReference type="ARBA" id="ARBA00022723"/>
    </source>
</evidence>
<dbReference type="PANTHER" id="PTHR30485">
    <property type="entry name" value="NI/FE-HYDROGENASE 1 B-TYPE CYTOCHROME SUBUNIT"/>
    <property type="match status" value="1"/>
</dbReference>
<evidence type="ECO:0000313" key="15">
    <source>
        <dbReference type="Proteomes" id="UP000591803"/>
    </source>
</evidence>
<evidence type="ECO:0000256" key="5">
    <source>
        <dbReference type="ARBA" id="ARBA00022617"/>
    </source>
</evidence>
<evidence type="ECO:0000256" key="1">
    <source>
        <dbReference type="ARBA" id="ARBA00004651"/>
    </source>
</evidence>
<dbReference type="PANTHER" id="PTHR30485:SF1">
    <property type="entry name" value="CYTOCHROME YDHU-RELATED"/>
    <property type="match status" value="1"/>
</dbReference>
<evidence type="ECO:0000256" key="4">
    <source>
        <dbReference type="ARBA" id="ARBA00022475"/>
    </source>
</evidence>
<keyword evidence="10" id="KW-0408">Iron</keyword>
<comment type="similarity">
    <text evidence="2">Belongs to the HupC/HyaC/HydC family.</text>
</comment>
<evidence type="ECO:0000259" key="13">
    <source>
        <dbReference type="Pfam" id="PF01292"/>
    </source>
</evidence>
<keyword evidence="6 12" id="KW-0812">Transmembrane</keyword>
<feature type="domain" description="Cytochrome b561 bacterial/Ni-hydrogenase" evidence="13">
    <location>
        <begin position="15"/>
        <end position="203"/>
    </location>
</feature>
<reference evidence="14 15" key="1">
    <citation type="submission" date="2020-06" db="EMBL/GenBank/DDBJ databases">
        <title>REHAB project genomes.</title>
        <authorList>
            <person name="Shaw L.P."/>
        </authorList>
    </citation>
    <scope>NUCLEOTIDE SEQUENCE [LARGE SCALE GENOMIC DNA]</scope>
    <source>
        <strain evidence="14 15">RHBSTW-00116</strain>
    </source>
</reference>
<sequence>MKKLSLPVTPPEVIHPAWVRVCHWLNALAMLIMVTSGWRIYNASPLFNFRFMNALTLGGWLGGALQWHFAGMWILGINGLIYLFINSRSGRFKQKFWPLSPKRLMTELLLALRGKLVHGNLSHYNMVQKYIYVLVIITGVILVGSGLVVWKSVQLSFLSELLGGYDNARWIHFYAMSIIVAFTFIHMMMVVLVPRTLLAMIRGR</sequence>
<dbReference type="Pfam" id="PF01292">
    <property type="entry name" value="Ni_hydr_CYTB"/>
    <property type="match status" value="1"/>
</dbReference>
<dbReference type="PRINTS" id="PR00161">
    <property type="entry name" value="NIHGNASECYTB"/>
</dbReference>
<keyword evidence="4" id="KW-1003">Cell membrane</keyword>
<gene>
    <name evidence="14" type="ORF">HV077_16805</name>
</gene>
<organism evidence="14 15">
    <name type="scientific">Citrobacter freundii</name>
    <dbReference type="NCBI Taxonomy" id="546"/>
    <lineage>
        <taxon>Bacteria</taxon>
        <taxon>Pseudomonadati</taxon>
        <taxon>Pseudomonadota</taxon>
        <taxon>Gammaproteobacteria</taxon>
        <taxon>Enterobacterales</taxon>
        <taxon>Enterobacteriaceae</taxon>
        <taxon>Citrobacter</taxon>
        <taxon>Citrobacter freundii complex</taxon>
    </lineage>
</organism>
<evidence type="ECO:0000256" key="3">
    <source>
        <dbReference type="ARBA" id="ARBA00022448"/>
    </source>
</evidence>
<keyword evidence="5" id="KW-0349">Heme</keyword>
<dbReference type="InterPro" id="IPR011577">
    <property type="entry name" value="Cyt_b561_bac/Ni-Hgenase"/>
</dbReference>
<dbReference type="InterPro" id="IPR051542">
    <property type="entry name" value="Hydrogenase_cytochrome"/>
</dbReference>
<evidence type="ECO:0000256" key="2">
    <source>
        <dbReference type="ARBA" id="ARBA00008622"/>
    </source>
</evidence>
<evidence type="ECO:0000256" key="6">
    <source>
        <dbReference type="ARBA" id="ARBA00022692"/>
    </source>
</evidence>
<dbReference type="Proteomes" id="UP000591803">
    <property type="component" value="Unassembled WGS sequence"/>
</dbReference>
<keyword evidence="8" id="KW-0249">Electron transport</keyword>
<dbReference type="Gene3D" id="1.20.950.20">
    <property type="entry name" value="Transmembrane di-heme cytochromes, Chain C"/>
    <property type="match status" value="1"/>
</dbReference>